<protein>
    <submittedName>
        <fullName evidence="1">P-loop containing nucleoside triphosphate hydrolase protein</fullName>
    </submittedName>
</protein>
<proteinExistence type="predicted"/>
<dbReference type="Proteomes" id="UP000249748">
    <property type="component" value="Unassembled WGS sequence"/>
</dbReference>
<sequence length="1379" mass="153425">MRAENTEKTMNRDPMYRKEGRALGVVFENVTVIGVAAGVDGIMTLPAMINKIVQWPVTVLTQMTGKRKTPTTQIIRDANGVVFPGESMLVLGRPGAGCTTLLKTLANSHGSFLEVQGQLAYAGLSGKEMAHRYRSEVVYANEEDFHFSTLTVKNTMEFALRLRKPANETRSDSDFARENTDAFLGSVGLSHTADTIVGDAFVRGVSGGERKRVTLIEALSANPAVAAWDNPTRGLDSSSATEFVQFVTSTARDTGMSNIVTMYQVSETIYDCFDWVTVLYDGRTIFCGKTDRAKEYFIRLGFECRDRQTTPDFLTSVTSPADRLIRKDAAGIVPTDPDQLAAAFRKSPEYLELRKEIEAYHTQVGKNSRLIQEFRDNVQQIRSRWVPKLAIAPNPLPKQIWITIFRYYQLLWGDKRTFLTILAFVVLNAVINGPAYYMAPKDETGSYEKSSALFFALIYFYLNALTEVVSTVKSRSILLKQAQYGFLHPSAFVIAQAIADIPIAFFQCLVFSCLYYFSIDLQRTASAFWIFVLIVFAHYTAVQSLFRMLGAWVPNISLALMMAGSAIPVGLLYSGFGPTRPTQHRWGSWLRRASPSPYALEALMGNEFTGINLTCSESEMVPYGSSYTQLQYQTCSITGSLKAHDSVAGSVYLADHFGYTRDHLWRNFGIIVVLWFLYTVLGSIGLTVMTRESGGSQSRIFKLSKQRDEESLPKSAASSSSATKTVCEDAQPDGMRTEGAPGSTFTFTDVSYTVAHDGEDKQLLDKVSGYARPGQLTALMGASGAGKTTLLDTLAQRKRTGKIEGTFRLNGEMLDESFERSCGFVMQQDIHEPFATVREALEFSAHLRQPAHISNEDKMAYVEHIIHLLDLENIAEALVGQPGDGQLSVEERKRVTIGVELAARPSSLLFLDEPTSGLDSQASFELVLFLRRIAAEGIPVVCTIHQPSGVLFDMFDQVLLLAPGGRTVYFGETGENSSKVVDYFGRHDATIGSDTNPAEFILSTVTSKNEGSLDWPAIWRASAENQALEATITQLNSTVASKETKINPSQLYASSSQNKYALSLLAQTIAVTKRHWISVWRDGMYNFSKIAKSLFVSMFIAFSFFHAGYTLQGLQNQMIALLLLSWIIPTTCADLQDLWFRKWAIFTAREQNGIYDWRALLTALIVVEIPWQLFTYTLVYLATYWTVGYPNETPIAGLYYFMWILLGIFGTGYSHLLAALFPSATLGGYANSLFWVVLMIVSGVLTPHAYLNDFYRPWLFWIDPMRYFFGASLGSVLHGVAVECSSSDLVVFDAPPGSTCGQYAAAFLGRNPGYIVNPNATADCSYCPFSVGDEYLDTLDYSYGQRWWNWAVFVGFCCTNFMLVYVVVWFTKGRGQRRA</sequence>
<gene>
    <name evidence="1" type="ORF">BO79DRAFT_157560</name>
</gene>
<dbReference type="EMBL" id="KZ824571">
    <property type="protein sequence ID" value="RAK84717.1"/>
    <property type="molecule type" value="Genomic_DNA"/>
</dbReference>
<organism evidence="1 2">
    <name type="scientific">Aspergillus costaricaensis CBS 115574</name>
    <dbReference type="NCBI Taxonomy" id="1448317"/>
    <lineage>
        <taxon>Eukaryota</taxon>
        <taxon>Fungi</taxon>
        <taxon>Dikarya</taxon>
        <taxon>Ascomycota</taxon>
        <taxon>Pezizomycotina</taxon>
        <taxon>Eurotiomycetes</taxon>
        <taxon>Eurotiomycetidae</taxon>
        <taxon>Eurotiales</taxon>
        <taxon>Aspergillaceae</taxon>
        <taxon>Aspergillus</taxon>
        <taxon>Aspergillus subgen. Circumdati</taxon>
    </lineage>
</organism>
<evidence type="ECO:0000313" key="1">
    <source>
        <dbReference type="EMBL" id="RAK84717.1"/>
    </source>
</evidence>
<reference evidence="1" key="1">
    <citation type="submission" date="2018-02" db="EMBL/GenBank/DDBJ databases">
        <title>The genomes of Aspergillus section Nigri reveals drivers in fungal speciation.</title>
        <authorList>
            <consortium name="DOE Joint Genome Institute"/>
            <person name="Vesth T.C."/>
            <person name="Nybo J."/>
            <person name="Theobald S."/>
            <person name="Brandl J."/>
            <person name="Frisvad J.C."/>
            <person name="Nielsen K.F."/>
            <person name="Lyhne E.K."/>
            <person name="Kogle M.E."/>
            <person name="Kuo A."/>
            <person name="Riley R."/>
            <person name="Clum A."/>
            <person name="Nolan M."/>
            <person name="Lipzen A."/>
            <person name="Salamov A."/>
            <person name="Henrissat B."/>
            <person name="Wiebenga A."/>
            <person name="De vries R.P."/>
            <person name="Grigoriev I.V."/>
            <person name="Mortensen U.H."/>
            <person name="Andersen M.R."/>
            <person name="Baker S.E."/>
        </authorList>
    </citation>
    <scope>NUCLEOTIDE SEQUENCE</scope>
    <source>
        <strain evidence="1">CBS 115574</strain>
    </source>
</reference>
<keyword evidence="1" id="KW-0378">Hydrolase</keyword>
<keyword evidence="2" id="KW-1185">Reference proteome</keyword>
<evidence type="ECO:0000313" key="2">
    <source>
        <dbReference type="Proteomes" id="UP000249748"/>
    </source>
</evidence>
<accession>A0ACD1I361</accession>
<name>A0ACD1I361_9EURO</name>